<evidence type="ECO:0000256" key="2">
    <source>
        <dbReference type="SAM" id="Phobius"/>
    </source>
</evidence>
<feature type="transmembrane region" description="Helical" evidence="2">
    <location>
        <begin position="45"/>
        <end position="70"/>
    </location>
</feature>
<dbReference type="AlphaFoldDB" id="A0AA46SBA0"/>
<sequence length="98" mass="11208">MNELEEKDSEMSQPTFDRYSTWGNPHNPNNVDFATLVFYSSILDVLLNVFLVVIVLLVLVIVGLVIFIFINPDFVRFIFDDGSSVPCIYNPLTKTFTQ</sequence>
<reference evidence="3" key="1">
    <citation type="journal article" date="2022" name="J Glob Antimicrob Resist">
        <title>Comparative analysis of IMP-4- and OXA-58-containing plasmids of three carbapenemase-producing Acinetobacter ursingii strains in the Netherlands.</title>
        <authorList>
            <person name="Hendrickx A.P.A."/>
            <person name="Schade R.P."/>
            <person name="Landman F."/>
            <person name="Bosch T."/>
            <person name="Schouls L.M."/>
            <person name="van Dijk K."/>
        </authorList>
    </citation>
    <scope>NUCLEOTIDE SEQUENCE</scope>
    <source>
        <strain evidence="3">RIVM_C010761</strain>
    </source>
</reference>
<evidence type="ECO:0000256" key="1">
    <source>
        <dbReference type="SAM" id="MobiDB-lite"/>
    </source>
</evidence>
<gene>
    <name evidence="3" type="ORF">LSO58_18355</name>
</gene>
<protein>
    <submittedName>
        <fullName evidence="3">Uncharacterized protein</fullName>
    </submittedName>
</protein>
<evidence type="ECO:0000313" key="4">
    <source>
        <dbReference type="Proteomes" id="UP001164081"/>
    </source>
</evidence>
<feature type="region of interest" description="Disordered" evidence="1">
    <location>
        <begin position="1"/>
        <end position="25"/>
    </location>
</feature>
<dbReference type="EMBL" id="CP089047">
    <property type="protein sequence ID" value="UYF77398.1"/>
    <property type="molecule type" value="Genomic_DNA"/>
</dbReference>
<geneLocation type="plasmid" evidence="3 4">
    <name>pRIVM_C010761_3</name>
</geneLocation>
<organism evidence="3 4">
    <name type="scientific">Acinetobacter ursingii</name>
    <dbReference type="NCBI Taxonomy" id="108980"/>
    <lineage>
        <taxon>Bacteria</taxon>
        <taxon>Pseudomonadati</taxon>
        <taxon>Pseudomonadota</taxon>
        <taxon>Gammaproteobacteria</taxon>
        <taxon>Moraxellales</taxon>
        <taxon>Moraxellaceae</taxon>
        <taxon>Acinetobacter</taxon>
    </lineage>
</organism>
<name>A0AA46SBA0_9GAMM</name>
<keyword evidence="2" id="KW-0812">Transmembrane</keyword>
<keyword evidence="2" id="KW-0472">Membrane</keyword>
<accession>A0AA46SBA0</accession>
<dbReference type="RefSeq" id="WP_044424323.1">
    <property type="nucleotide sequence ID" value="NZ_CP089047.1"/>
</dbReference>
<dbReference type="Proteomes" id="UP001164081">
    <property type="component" value="Plasmid pRIVM_C010761_3"/>
</dbReference>
<keyword evidence="3" id="KW-0614">Plasmid</keyword>
<proteinExistence type="predicted"/>
<keyword evidence="2" id="KW-1133">Transmembrane helix</keyword>
<evidence type="ECO:0000313" key="3">
    <source>
        <dbReference type="EMBL" id="UYF77398.1"/>
    </source>
</evidence>